<dbReference type="GeneID" id="63726998"/>
<evidence type="ECO:0000313" key="2">
    <source>
        <dbReference type="Proteomes" id="UP000184073"/>
    </source>
</evidence>
<protein>
    <submittedName>
        <fullName evidence="1">Uncharacterized protein</fullName>
    </submittedName>
</protein>
<sequence length="153" mass="17030">MTAGEIPCTALWLAYPSGGMRDSANSQFIGDFHRLIQGVFLGEDLDILYLFQHSGEQASALLQKGTTDILPPPMGEYRSVGQHFLCFSFALVPKQDLSVVIRSHSCPRLRPGVDREPTTCLDSIDSTQKAAIKRMWSLLWVLNVLNWITLHGV</sequence>
<gene>
    <name evidence="1" type="ORF">ASPVEDRAFT_374904</name>
</gene>
<dbReference type="VEuPathDB" id="FungiDB:ASPVEDRAFT_374904"/>
<dbReference type="RefSeq" id="XP_040673563.1">
    <property type="nucleotide sequence ID" value="XM_040811487.1"/>
</dbReference>
<organism evidence="1 2">
    <name type="scientific">Aspergillus versicolor CBS 583.65</name>
    <dbReference type="NCBI Taxonomy" id="1036611"/>
    <lineage>
        <taxon>Eukaryota</taxon>
        <taxon>Fungi</taxon>
        <taxon>Dikarya</taxon>
        <taxon>Ascomycota</taxon>
        <taxon>Pezizomycotina</taxon>
        <taxon>Eurotiomycetes</taxon>
        <taxon>Eurotiomycetidae</taxon>
        <taxon>Eurotiales</taxon>
        <taxon>Aspergillaceae</taxon>
        <taxon>Aspergillus</taxon>
        <taxon>Aspergillus subgen. Nidulantes</taxon>
    </lineage>
</organism>
<proteinExistence type="predicted"/>
<reference evidence="2" key="1">
    <citation type="journal article" date="2017" name="Genome Biol.">
        <title>Comparative genomics reveals high biological diversity and specific adaptations in the industrially and medically important fungal genus Aspergillus.</title>
        <authorList>
            <person name="de Vries R.P."/>
            <person name="Riley R."/>
            <person name="Wiebenga A."/>
            <person name="Aguilar-Osorio G."/>
            <person name="Amillis S."/>
            <person name="Uchima C.A."/>
            <person name="Anderluh G."/>
            <person name="Asadollahi M."/>
            <person name="Askin M."/>
            <person name="Barry K."/>
            <person name="Battaglia E."/>
            <person name="Bayram O."/>
            <person name="Benocci T."/>
            <person name="Braus-Stromeyer S.A."/>
            <person name="Caldana C."/>
            <person name="Canovas D."/>
            <person name="Cerqueira G.C."/>
            <person name="Chen F."/>
            <person name="Chen W."/>
            <person name="Choi C."/>
            <person name="Clum A."/>
            <person name="Dos Santos R.A."/>
            <person name="Damasio A.R."/>
            <person name="Diallinas G."/>
            <person name="Emri T."/>
            <person name="Fekete E."/>
            <person name="Flipphi M."/>
            <person name="Freyberg S."/>
            <person name="Gallo A."/>
            <person name="Gournas C."/>
            <person name="Habgood R."/>
            <person name="Hainaut M."/>
            <person name="Harispe M.L."/>
            <person name="Henrissat B."/>
            <person name="Hilden K.S."/>
            <person name="Hope R."/>
            <person name="Hossain A."/>
            <person name="Karabika E."/>
            <person name="Karaffa L."/>
            <person name="Karanyi Z."/>
            <person name="Krasevec N."/>
            <person name="Kuo A."/>
            <person name="Kusch H."/>
            <person name="LaButti K."/>
            <person name="Lagendijk E.L."/>
            <person name="Lapidus A."/>
            <person name="Levasseur A."/>
            <person name="Lindquist E."/>
            <person name="Lipzen A."/>
            <person name="Logrieco A.F."/>
            <person name="MacCabe A."/>
            <person name="Maekelae M.R."/>
            <person name="Malavazi I."/>
            <person name="Melin P."/>
            <person name="Meyer V."/>
            <person name="Mielnichuk N."/>
            <person name="Miskei M."/>
            <person name="Molnar A.P."/>
            <person name="Mule G."/>
            <person name="Ngan C.Y."/>
            <person name="Orejas M."/>
            <person name="Orosz E."/>
            <person name="Ouedraogo J.P."/>
            <person name="Overkamp K.M."/>
            <person name="Park H.-S."/>
            <person name="Perrone G."/>
            <person name="Piumi F."/>
            <person name="Punt P.J."/>
            <person name="Ram A.F."/>
            <person name="Ramon A."/>
            <person name="Rauscher S."/>
            <person name="Record E."/>
            <person name="Riano-Pachon D.M."/>
            <person name="Robert V."/>
            <person name="Roehrig J."/>
            <person name="Ruller R."/>
            <person name="Salamov A."/>
            <person name="Salih N.S."/>
            <person name="Samson R.A."/>
            <person name="Sandor E."/>
            <person name="Sanguinetti M."/>
            <person name="Schuetze T."/>
            <person name="Sepcic K."/>
            <person name="Shelest E."/>
            <person name="Sherlock G."/>
            <person name="Sophianopoulou V."/>
            <person name="Squina F.M."/>
            <person name="Sun H."/>
            <person name="Susca A."/>
            <person name="Todd R.B."/>
            <person name="Tsang A."/>
            <person name="Unkles S.E."/>
            <person name="van de Wiele N."/>
            <person name="van Rossen-Uffink D."/>
            <person name="Oliveira J.V."/>
            <person name="Vesth T.C."/>
            <person name="Visser J."/>
            <person name="Yu J.-H."/>
            <person name="Zhou M."/>
            <person name="Andersen M.R."/>
            <person name="Archer D.B."/>
            <person name="Baker S.E."/>
            <person name="Benoit I."/>
            <person name="Brakhage A.A."/>
            <person name="Braus G.H."/>
            <person name="Fischer R."/>
            <person name="Frisvad J.C."/>
            <person name="Goldman G.H."/>
            <person name="Houbraken J."/>
            <person name="Oakley B."/>
            <person name="Pocsi I."/>
            <person name="Scazzocchio C."/>
            <person name="Seiboth B."/>
            <person name="vanKuyk P.A."/>
            <person name="Wortman J."/>
            <person name="Dyer P.S."/>
            <person name="Grigoriev I.V."/>
        </authorList>
    </citation>
    <scope>NUCLEOTIDE SEQUENCE [LARGE SCALE GENOMIC DNA]</scope>
    <source>
        <strain evidence="2">CBS 583.65</strain>
    </source>
</reference>
<evidence type="ECO:0000313" key="1">
    <source>
        <dbReference type="EMBL" id="OJJ07801.1"/>
    </source>
</evidence>
<dbReference type="Proteomes" id="UP000184073">
    <property type="component" value="Unassembled WGS sequence"/>
</dbReference>
<dbReference type="EMBL" id="KV878138">
    <property type="protein sequence ID" value="OJJ07801.1"/>
    <property type="molecule type" value="Genomic_DNA"/>
</dbReference>
<keyword evidence="2" id="KW-1185">Reference proteome</keyword>
<accession>A0A1L9Q248</accession>
<dbReference type="AlphaFoldDB" id="A0A1L9Q248"/>
<name>A0A1L9Q248_ASPVE</name>